<sequence length="127" mass="14420">MTWHWPAQGRLYLSPLGTNRKRRHKPTARKIHRATAFLLPGAAPGGNRWKAREDASPSRLILTVALLLHSQSPTGTHWSVSERSCARRAYVHRRRASSSSSFDLHLFLYKHRLHAQHLQAPTADSTT</sequence>
<organism evidence="1 2">
    <name type="scientific">Decorospora gaudefroyi</name>
    <dbReference type="NCBI Taxonomy" id="184978"/>
    <lineage>
        <taxon>Eukaryota</taxon>
        <taxon>Fungi</taxon>
        <taxon>Dikarya</taxon>
        <taxon>Ascomycota</taxon>
        <taxon>Pezizomycotina</taxon>
        <taxon>Dothideomycetes</taxon>
        <taxon>Pleosporomycetidae</taxon>
        <taxon>Pleosporales</taxon>
        <taxon>Pleosporineae</taxon>
        <taxon>Pleosporaceae</taxon>
        <taxon>Decorospora</taxon>
    </lineage>
</organism>
<keyword evidence="2" id="KW-1185">Reference proteome</keyword>
<dbReference type="Proteomes" id="UP000800040">
    <property type="component" value="Unassembled WGS sequence"/>
</dbReference>
<dbReference type="AlphaFoldDB" id="A0A6A5K0T1"/>
<gene>
    <name evidence="1" type="ORF">BDW02DRAFT_77540</name>
</gene>
<dbReference type="EMBL" id="ML975379">
    <property type="protein sequence ID" value="KAF1830918.1"/>
    <property type="molecule type" value="Genomic_DNA"/>
</dbReference>
<evidence type="ECO:0000313" key="1">
    <source>
        <dbReference type="EMBL" id="KAF1830918.1"/>
    </source>
</evidence>
<proteinExistence type="predicted"/>
<accession>A0A6A5K0T1</accession>
<protein>
    <submittedName>
        <fullName evidence="1">Uncharacterized protein</fullName>
    </submittedName>
</protein>
<evidence type="ECO:0000313" key="2">
    <source>
        <dbReference type="Proteomes" id="UP000800040"/>
    </source>
</evidence>
<name>A0A6A5K0T1_9PLEO</name>
<reference evidence="1" key="1">
    <citation type="submission" date="2020-01" db="EMBL/GenBank/DDBJ databases">
        <authorList>
            <consortium name="DOE Joint Genome Institute"/>
            <person name="Haridas S."/>
            <person name="Albert R."/>
            <person name="Binder M."/>
            <person name="Bloem J."/>
            <person name="Labutti K."/>
            <person name="Salamov A."/>
            <person name="Andreopoulos B."/>
            <person name="Baker S.E."/>
            <person name="Barry K."/>
            <person name="Bills G."/>
            <person name="Bluhm B.H."/>
            <person name="Cannon C."/>
            <person name="Castanera R."/>
            <person name="Culley D.E."/>
            <person name="Daum C."/>
            <person name="Ezra D."/>
            <person name="Gonzalez J.B."/>
            <person name="Henrissat B."/>
            <person name="Kuo A."/>
            <person name="Liang C."/>
            <person name="Lipzen A."/>
            <person name="Lutzoni F."/>
            <person name="Magnuson J."/>
            <person name="Mondo S."/>
            <person name="Nolan M."/>
            <person name="Ohm R."/>
            <person name="Pangilinan J."/>
            <person name="Park H.-J."/>
            <person name="Ramirez L."/>
            <person name="Alfaro M."/>
            <person name="Sun H."/>
            <person name="Tritt A."/>
            <person name="Yoshinaga Y."/>
            <person name="Zwiers L.-H."/>
            <person name="Turgeon B.G."/>
            <person name="Goodwin S.B."/>
            <person name="Spatafora J.W."/>
            <person name="Crous P.W."/>
            <person name="Grigoriev I.V."/>
        </authorList>
    </citation>
    <scope>NUCLEOTIDE SEQUENCE</scope>
    <source>
        <strain evidence="1">P77</strain>
    </source>
</reference>